<keyword evidence="2" id="KW-0547">Nucleotide-binding</keyword>
<protein>
    <submittedName>
        <fullName evidence="5">ATP-binding cassette domain-containing protein</fullName>
    </submittedName>
</protein>
<evidence type="ECO:0000259" key="4">
    <source>
        <dbReference type="PROSITE" id="PS50893"/>
    </source>
</evidence>
<accession>A0A948WZZ5</accession>
<evidence type="ECO:0000313" key="5">
    <source>
        <dbReference type="EMBL" id="MBU3844664.1"/>
    </source>
</evidence>
<organism evidence="5 6">
    <name type="scientific">Candidatus Anaerobiospirillum pullicola</name>
    <dbReference type="NCBI Taxonomy" id="2838451"/>
    <lineage>
        <taxon>Bacteria</taxon>
        <taxon>Pseudomonadati</taxon>
        <taxon>Pseudomonadota</taxon>
        <taxon>Gammaproteobacteria</taxon>
        <taxon>Aeromonadales</taxon>
        <taxon>Succinivibrionaceae</taxon>
        <taxon>Anaerobiospirillum</taxon>
    </lineage>
</organism>
<dbReference type="InterPro" id="IPR027417">
    <property type="entry name" value="P-loop_NTPase"/>
</dbReference>
<dbReference type="GO" id="GO:0005524">
    <property type="term" value="F:ATP binding"/>
    <property type="evidence" value="ECO:0007669"/>
    <property type="project" value="UniProtKB-KW"/>
</dbReference>
<reference evidence="5" key="2">
    <citation type="submission" date="2021-04" db="EMBL/GenBank/DDBJ databases">
        <authorList>
            <person name="Gilroy R."/>
        </authorList>
    </citation>
    <scope>NUCLEOTIDE SEQUENCE</scope>
    <source>
        <strain evidence="5">378</strain>
    </source>
</reference>
<keyword evidence="1" id="KW-0813">Transport</keyword>
<feature type="domain" description="ABC transporter" evidence="4">
    <location>
        <begin position="13"/>
        <end position="261"/>
    </location>
</feature>
<dbReference type="Pfam" id="PF00005">
    <property type="entry name" value="ABC_tran"/>
    <property type="match status" value="1"/>
</dbReference>
<gene>
    <name evidence="5" type="ORF">H9847_07340</name>
</gene>
<dbReference type="SMART" id="SM00382">
    <property type="entry name" value="AAA"/>
    <property type="match status" value="1"/>
</dbReference>
<evidence type="ECO:0000313" key="6">
    <source>
        <dbReference type="Proteomes" id="UP000733611"/>
    </source>
</evidence>
<proteinExistence type="predicted"/>
<evidence type="ECO:0000256" key="2">
    <source>
        <dbReference type="ARBA" id="ARBA00022741"/>
    </source>
</evidence>
<reference evidence="5" key="1">
    <citation type="journal article" date="2021" name="PeerJ">
        <title>Extensive microbial diversity within the chicken gut microbiome revealed by metagenomics and culture.</title>
        <authorList>
            <person name="Gilroy R."/>
            <person name="Ravi A."/>
            <person name="Getino M."/>
            <person name="Pursley I."/>
            <person name="Horton D.L."/>
            <person name="Alikhan N.F."/>
            <person name="Baker D."/>
            <person name="Gharbi K."/>
            <person name="Hall N."/>
            <person name="Watson M."/>
            <person name="Adriaenssens E.M."/>
            <person name="Foster-Nyarko E."/>
            <person name="Jarju S."/>
            <person name="Secka A."/>
            <person name="Antonio M."/>
            <person name="Oren A."/>
            <person name="Chaudhuri R.R."/>
            <person name="La Ragione R."/>
            <person name="Hildebrand F."/>
            <person name="Pallen M.J."/>
        </authorList>
    </citation>
    <scope>NUCLEOTIDE SEQUENCE</scope>
    <source>
        <strain evidence="5">378</strain>
    </source>
</reference>
<dbReference type="PANTHER" id="PTHR43776:SF8">
    <property type="entry name" value="ABC TRANSPORTER, ATP-BINDING PROTEIN"/>
    <property type="match status" value="1"/>
</dbReference>
<comment type="caution">
    <text evidence="5">The sequence shown here is derived from an EMBL/GenBank/DDBJ whole genome shotgun (WGS) entry which is preliminary data.</text>
</comment>
<dbReference type="GO" id="GO:0016887">
    <property type="term" value="F:ATP hydrolysis activity"/>
    <property type="evidence" value="ECO:0007669"/>
    <property type="project" value="InterPro"/>
</dbReference>
<dbReference type="Proteomes" id="UP000733611">
    <property type="component" value="Unassembled WGS sequence"/>
</dbReference>
<dbReference type="GO" id="GO:0055085">
    <property type="term" value="P:transmembrane transport"/>
    <property type="evidence" value="ECO:0007669"/>
    <property type="project" value="UniProtKB-ARBA"/>
</dbReference>
<dbReference type="PANTHER" id="PTHR43776">
    <property type="entry name" value="TRANSPORT ATP-BINDING PROTEIN"/>
    <property type="match status" value="1"/>
</dbReference>
<evidence type="ECO:0000256" key="1">
    <source>
        <dbReference type="ARBA" id="ARBA00022448"/>
    </source>
</evidence>
<dbReference type="EMBL" id="JAHLFE010000149">
    <property type="protein sequence ID" value="MBU3844664.1"/>
    <property type="molecule type" value="Genomic_DNA"/>
</dbReference>
<evidence type="ECO:0000256" key="3">
    <source>
        <dbReference type="ARBA" id="ARBA00022840"/>
    </source>
</evidence>
<sequence length="373" mass="40512">MVGVIGESGCGKTTLNHVLEGMLPYSHGQVLLNSKELRSLLPHAGQGSATATTSKAAPLQRKLRSLLPQWLRPQPPQEPPQHSAPSENTALLQARPYYALVQSIPQDPRAASAGCSLERLALAPLLNFQHYSTTHARKVIKAELAAMDLPEDMLSRAPTEVSNGQLQRLFILKSLAIKPQLLLCDEITSALDPHSAQLCLERLRHEVTSSGLSVLYITHDLGLALQYCDVIYVMFKGTVIERFVPQARLRQKPPQHSTAGTAHVTAPVPVVHHPYTQQLRQAQLTMAGALSLDQWQAPQALSCPRSSDELCPFVLRCSLGTEVCLQQKPPCQKLSAEQMVFCHLPPAQLALAAAALEQSKAQAEAAADGKTVT</sequence>
<dbReference type="InterPro" id="IPR003439">
    <property type="entry name" value="ABC_transporter-like_ATP-bd"/>
</dbReference>
<dbReference type="SUPFAM" id="SSF52540">
    <property type="entry name" value="P-loop containing nucleoside triphosphate hydrolases"/>
    <property type="match status" value="1"/>
</dbReference>
<dbReference type="Gene3D" id="3.40.50.300">
    <property type="entry name" value="P-loop containing nucleotide triphosphate hydrolases"/>
    <property type="match status" value="1"/>
</dbReference>
<dbReference type="PROSITE" id="PS50893">
    <property type="entry name" value="ABC_TRANSPORTER_2"/>
    <property type="match status" value="1"/>
</dbReference>
<dbReference type="InterPro" id="IPR050319">
    <property type="entry name" value="ABC_transp_ATP-bind"/>
</dbReference>
<dbReference type="AlphaFoldDB" id="A0A948WZZ5"/>
<dbReference type="InterPro" id="IPR003593">
    <property type="entry name" value="AAA+_ATPase"/>
</dbReference>
<keyword evidence="3 5" id="KW-0067">ATP-binding</keyword>
<name>A0A948WZZ5_9GAMM</name>